<feature type="transmembrane region" description="Helical" evidence="1">
    <location>
        <begin position="12"/>
        <end position="34"/>
    </location>
</feature>
<keyword evidence="1" id="KW-1133">Transmembrane helix</keyword>
<dbReference type="EMBL" id="CP054856">
    <property type="protein sequence ID" value="QVM84216.1"/>
    <property type="molecule type" value="Genomic_DNA"/>
</dbReference>
<protein>
    <submittedName>
        <fullName evidence="2">Uncharacterized protein</fullName>
    </submittedName>
</protein>
<organism evidence="2 3">
    <name type="scientific">Novosphingobium decolorationis</name>
    <dbReference type="NCBI Taxonomy" id="2698673"/>
    <lineage>
        <taxon>Bacteria</taxon>
        <taxon>Pseudomonadati</taxon>
        <taxon>Pseudomonadota</taxon>
        <taxon>Alphaproteobacteria</taxon>
        <taxon>Sphingomonadales</taxon>
        <taxon>Sphingomonadaceae</taxon>
        <taxon>Novosphingobium</taxon>
    </lineage>
</organism>
<evidence type="ECO:0000313" key="3">
    <source>
        <dbReference type="Proteomes" id="UP000677126"/>
    </source>
</evidence>
<keyword evidence="1" id="KW-0812">Transmembrane</keyword>
<keyword evidence="1" id="KW-0472">Membrane</keyword>
<keyword evidence="3" id="KW-1185">Reference proteome</keyword>
<dbReference type="Proteomes" id="UP000677126">
    <property type="component" value="Chromosome"/>
</dbReference>
<proteinExistence type="predicted"/>
<reference evidence="2 3" key="1">
    <citation type="journal article" date="2021" name="Int. J. Syst. Evol. Microbiol.">
        <title>Novosphingobium decolorationis sp. nov., an aniline blue-decolourizing bacterium isolated from East Pacific sediment.</title>
        <authorList>
            <person name="Chen X."/>
            <person name="Dong B."/>
            <person name="Chen T."/>
            <person name="Ren N."/>
            <person name="Wang J."/>
            <person name="Xu Y."/>
            <person name="Yang J."/>
            <person name="Zhu S."/>
            <person name="Chen J."/>
        </authorList>
    </citation>
    <scope>NUCLEOTIDE SEQUENCE [LARGE SCALE GENOMIC DNA]</scope>
    <source>
        <strain evidence="2 3">502str22</strain>
    </source>
</reference>
<evidence type="ECO:0000313" key="2">
    <source>
        <dbReference type="EMBL" id="QVM84216.1"/>
    </source>
</evidence>
<gene>
    <name evidence="2" type="ORF">HT578_11415</name>
</gene>
<accession>A0ABX8E823</accession>
<evidence type="ECO:0000256" key="1">
    <source>
        <dbReference type="SAM" id="Phobius"/>
    </source>
</evidence>
<sequence>MRANHFLQIYNQVALAVFLTCGLVFLGAIAVAWWNSTQGELIEEPWDTASATPPAGEELETSQGTITVYKSRSPDDPEAVRNVRYVAMSSGKIARITDDTNASVYGERGVGELGRVALVKTGMRQDRPVFDIVFIAVPKLDRHVIAKSVDALDTVQKLDDSLFSAIIWDSVEDARFVIVDAHTGAIRDTRSLNFPDTRRTSGDS</sequence>
<dbReference type="RefSeq" id="WP_213499567.1">
    <property type="nucleotide sequence ID" value="NZ_CP054856.1"/>
</dbReference>
<name>A0ABX8E823_9SPHN</name>